<keyword evidence="9" id="KW-1185">Reference proteome</keyword>
<keyword evidence="6" id="KW-1133">Transmembrane helix</keyword>
<comment type="subcellular location">
    <subcellularLocation>
        <location evidence="1">Mitochondrion</location>
    </subcellularLocation>
</comment>
<dbReference type="GO" id="GO:0016872">
    <property type="term" value="F:intramolecular lyase activity"/>
    <property type="evidence" value="ECO:0007669"/>
    <property type="project" value="InterPro"/>
</dbReference>
<evidence type="ECO:0000256" key="2">
    <source>
        <dbReference type="ARBA" id="ARBA00009111"/>
    </source>
</evidence>
<proteinExistence type="inferred from homology"/>
<dbReference type="InterPro" id="IPR016088">
    <property type="entry name" value="Chalcone_isomerase_3-sand"/>
</dbReference>
<evidence type="ECO:0000256" key="6">
    <source>
        <dbReference type="SAM" id="Phobius"/>
    </source>
</evidence>
<dbReference type="OrthoDB" id="18193at2759"/>
<dbReference type="AlphaFoldDB" id="G8ZSN7"/>
<evidence type="ECO:0000256" key="1">
    <source>
        <dbReference type="ARBA" id="ARBA00004173"/>
    </source>
</evidence>
<dbReference type="STRING" id="1076872.G8ZSN7"/>
<dbReference type="Proteomes" id="UP000005627">
    <property type="component" value="Chromosome 4"/>
</dbReference>
<organism evidence="8 9">
    <name type="scientific">Torulaspora delbrueckii</name>
    <name type="common">Yeast</name>
    <name type="synonym">Candida colliculosa</name>
    <dbReference type="NCBI Taxonomy" id="4950"/>
    <lineage>
        <taxon>Eukaryota</taxon>
        <taxon>Fungi</taxon>
        <taxon>Dikarya</taxon>
        <taxon>Ascomycota</taxon>
        <taxon>Saccharomycotina</taxon>
        <taxon>Saccharomycetes</taxon>
        <taxon>Saccharomycetales</taxon>
        <taxon>Saccharomycetaceae</taxon>
        <taxon>Torulaspora</taxon>
    </lineage>
</organism>
<keyword evidence="6" id="KW-0812">Transmembrane</keyword>
<evidence type="ECO:0000256" key="5">
    <source>
        <dbReference type="ARBA" id="ARBA00023128"/>
    </source>
</evidence>
<dbReference type="EMBL" id="HE616745">
    <property type="protein sequence ID" value="CCE91631.1"/>
    <property type="molecule type" value="Genomic_DNA"/>
</dbReference>
<dbReference type="PANTHER" id="PTHR47284:SF3">
    <property type="entry name" value="FATTY-ACID-BINDING PROTEIN 2"/>
    <property type="match status" value="1"/>
</dbReference>
<sequence length="313" mass="33961">MLLSNCLKRGPFTGLRGLKRAKPIVSCARRSASSAVKGQLSKTKRSNIALVYGAAAGIAGIATLASFDKLWSDANIKDNAEATVNVDSSVSPFPTKLGPPELPLSTEYMLLGYGFRSVTFLSFRVYALGIYIADQDRHLIPDVLDSKFMSTAFIDTDSSKTHSDNVKAALDDPSKSSVLIGNVLDSGARMLAKLTPVRNTDFNHLRDGFVRTILNHPEAKDNQEKLSTGLAKLKEAFTEKGKVAKDDDLLVELQANGGLQFSYYNRKKDQVVAMGHVDEPLVGKYLFSQYMSGPKPLSPSTKESVATHIAAMV</sequence>
<comment type="similarity">
    <text evidence="2">Belongs to the AIM18/AIM46 family.</text>
</comment>
<dbReference type="GO" id="GO:0005739">
    <property type="term" value="C:mitochondrion"/>
    <property type="evidence" value="ECO:0007669"/>
    <property type="project" value="UniProtKB-SubCell"/>
</dbReference>
<evidence type="ECO:0000259" key="7">
    <source>
        <dbReference type="Pfam" id="PF16035"/>
    </source>
</evidence>
<accession>G8ZSN7</accession>
<dbReference type="RefSeq" id="XP_003680842.1">
    <property type="nucleotide sequence ID" value="XM_003680794.1"/>
</dbReference>
<dbReference type="PANTHER" id="PTHR47284">
    <property type="entry name" value="FATTY-ACID-BINDING PROTEIN 2"/>
    <property type="match status" value="1"/>
</dbReference>
<dbReference type="InParanoid" id="G8ZSN7"/>
<evidence type="ECO:0000256" key="3">
    <source>
        <dbReference type="ARBA" id="ARBA00018755"/>
    </source>
</evidence>
<keyword evidence="6" id="KW-0472">Membrane</keyword>
<dbReference type="SUPFAM" id="SSF54626">
    <property type="entry name" value="Chalcone isomerase"/>
    <property type="match status" value="1"/>
</dbReference>
<dbReference type="eggNOG" id="ENOG502RGD3">
    <property type="taxonomic scope" value="Eukaryota"/>
</dbReference>
<evidence type="ECO:0000256" key="4">
    <source>
        <dbReference type="ARBA" id="ARBA00022946"/>
    </source>
</evidence>
<dbReference type="FunCoup" id="G8ZSN7">
    <property type="interactions" value="49"/>
</dbReference>
<gene>
    <name evidence="8" type="primary">TDEL0D00470</name>
    <name evidence="8" type="ORF">TDEL_0D00470</name>
</gene>
<feature type="transmembrane region" description="Helical" evidence="6">
    <location>
        <begin position="47"/>
        <end position="67"/>
    </location>
</feature>
<keyword evidence="4" id="KW-0809">Transit peptide</keyword>
<keyword evidence="5" id="KW-0496">Mitochondrion</keyword>
<dbReference type="HOGENOM" id="CLU_038840_0_1_1"/>
<dbReference type="KEGG" id="tdl:TDEL_0D00470"/>
<dbReference type="InterPro" id="IPR016087">
    <property type="entry name" value="Chalcone_isomerase"/>
</dbReference>
<dbReference type="InterPro" id="IPR036298">
    <property type="entry name" value="Chalcone_isomerase_sf"/>
</dbReference>
<reference evidence="8 9" key="1">
    <citation type="journal article" date="2011" name="Proc. Natl. Acad. Sci. U.S.A.">
        <title>Evolutionary erosion of yeast sex chromosomes by mating-type switching accidents.</title>
        <authorList>
            <person name="Gordon J.L."/>
            <person name="Armisen D."/>
            <person name="Proux-Wera E."/>
            <person name="Oheigeartaigh S.S."/>
            <person name="Byrne K.P."/>
            <person name="Wolfe K.H."/>
        </authorList>
    </citation>
    <scope>NUCLEOTIDE SEQUENCE [LARGE SCALE GENOMIC DNA]</scope>
    <source>
        <strain evidence="9">ATCC 10662 / CBS 1146 / NBRC 0425 / NCYC 2629 / NRRL Y-866</strain>
    </source>
</reference>
<evidence type="ECO:0000313" key="8">
    <source>
        <dbReference type="EMBL" id="CCE91631.1"/>
    </source>
</evidence>
<protein>
    <recommendedName>
        <fullName evidence="3">Altered inheritance of mitochondria protein 18, mitochondrial</fullName>
    </recommendedName>
</protein>
<name>G8ZSN7_TORDE</name>
<dbReference type="GeneID" id="11502043"/>
<evidence type="ECO:0000313" key="9">
    <source>
        <dbReference type="Proteomes" id="UP000005627"/>
    </source>
</evidence>
<feature type="domain" description="Chalcone isomerase" evidence="7">
    <location>
        <begin position="106"/>
        <end position="306"/>
    </location>
</feature>
<dbReference type="Pfam" id="PF16035">
    <property type="entry name" value="Chalcone_2"/>
    <property type="match status" value="1"/>
</dbReference>
<dbReference type="Gene3D" id="3.50.70.10">
    <property type="match status" value="1"/>
</dbReference>